<dbReference type="InterPro" id="IPR000792">
    <property type="entry name" value="Tscrpt_reg_LuxR_C"/>
</dbReference>
<evidence type="ECO:0000256" key="5">
    <source>
        <dbReference type="PROSITE-ProRule" id="PRU00169"/>
    </source>
</evidence>
<dbReference type="InterPro" id="IPR058245">
    <property type="entry name" value="NreC/VraR/RcsB-like_REC"/>
</dbReference>
<keyword evidence="4" id="KW-0804">Transcription</keyword>
<dbReference type="SUPFAM" id="SSF52172">
    <property type="entry name" value="CheY-like"/>
    <property type="match status" value="1"/>
</dbReference>
<dbReference type="Pfam" id="PF00196">
    <property type="entry name" value="GerE"/>
    <property type="match status" value="1"/>
</dbReference>
<feature type="domain" description="Response regulatory" evidence="7">
    <location>
        <begin position="20"/>
        <end position="136"/>
    </location>
</feature>
<proteinExistence type="predicted"/>
<dbReference type="SMART" id="SM00421">
    <property type="entry name" value="HTH_LUXR"/>
    <property type="match status" value="1"/>
</dbReference>
<dbReference type="PROSITE" id="PS50110">
    <property type="entry name" value="RESPONSE_REGULATORY"/>
    <property type="match status" value="1"/>
</dbReference>
<evidence type="ECO:0000256" key="4">
    <source>
        <dbReference type="ARBA" id="ARBA00023163"/>
    </source>
</evidence>
<evidence type="ECO:0000313" key="9">
    <source>
        <dbReference type="Proteomes" id="UP000806528"/>
    </source>
</evidence>
<keyword evidence="2" id="KW-0805">Transcription regulation</keyword>
<dbReference type="RefSeq" id="WP_193124579.1">
    <property type="nucleotide sequence ID" value="NZ_JADBGI010000032.1"/>
</dbReference>
<dbReference type="SMART" id="SM00448">
    <property type="entry name" value="REC"/>
    <property type="match status" value="1"/>
</dbReference>
<dbReference type="InterPro" id="IPR011006">
    <property type="entry name" value="CheY-like_superfamily"/>
</dbReference>
<evidence type="ECO:0000259" key="6">
    <source>
        <dbReference type="PROSITE" id="PS50043"/>
    </source>
</evidence>
<dbReference type="CDD" id="cd06170">
    <property type="entry name" value="LuxR_C_like"/>
    <property type="match status" value="1"/>
</dbReference>
<dbReference type="PROSITE" id="PS00622">
    <property type="entry name" value="HTH_LUXR_1"/>
    <property type="match status" value="1"/>
</dbReference>
<keyword evidence="9" id="KW-1185">Reference proteome</keyword>
<dbReference type="InterPro" id="IPR039420">
    <property type="entry name" value="WalR-like"/>
</dbReference>
<dbReference type="Proteomes" id="UP000806528">
    <property type="component" value="Unassembled WGS sequence"/>
</dbReference>
<evidence type="ECO:0000256" key="3">
    <source>
        <dbReference type="ARBA" id="ARBA00023125"/>
    </source>
</evidence>
<dbReference type="CDD" id="cd17535">
    <property type="entry name" value="REC_NarL-like"/>
    <property type="match status" value="1"/>
</dbReference>
<comment type="caution">
    <text evidence="8">The sequence shown here is derived from an EMBL/GenBank/DDBJ whole genome shotgun (WGS) entry which is preliminary data.</text>
</comment>
<dbReference type="PRINTS" id="PR00038">
    <property type="entry name" value="HTHLUXR"/>
</dbReference>
<evidence type="ECO:0000256" key="1">
    <source>
        <dbReference type="ARBA" id="ARBA00022553"/>
    </source>
</evidence>
<reference evidence="8 9" key="1">
    <citation type="submission" date="2020-09" db="EMBL/GenBank/DDBJ databases">
        <title>Diversity and distribution of actinomycetes associated with coral in the coast of Hainan.</title>
        <authorList>
            <person name="Li F."/>
        </authorList>
    </citation>
    <scope>NUCLEOTIDE SEQUENCE [LARGE SCALE GENOMIC DNA]</scope>
    <source>
        <strain evidence="8 9">HNM0947</strain>
    </source>
</reference>
<dbReference type="InterPro" id="IPR016032">
    <property type="entry name" value="Sig_transdc_resp-reg_C-effctor"/>
</dbReference>
<keyword evidence="1 5" id="KW-0597">Phosphoprotein</keyword>
<sequence>MDTAHEPGGPATESERPAIRVVLVDDQELVRTGFHMVLDAQPDMQVVGEAADGVQALELLGSVEADVVVLDVRMPRMDGVEATRRICAAGDHPRVLILTTFDLDEYVYAALRAGAGGFFLKDAPAADLLSAVRAVHSGDAVVAPSATRRLLDRFVGHLPEGDDAAAGGPARLEALTPREHEVLVLMARGSSNAEIAESLYVSATTVKTHVRRILTKLDLRDRVQAVVLAYETGLVGTQGPG</sequence>
<dbReference type="PANTHER" id="PTHR43214">
    <property type="entry name" value="TWO-COMPONENT RESPONSE REGULATOR"/>
    <property type="match status" value="1"/>
</dbReference>
<gene>
    <name evidence="8" type="ORF">IDM40_25295</name>
</gene>
<evidence type="ECO:0000259" key="7">
    <source>
        <dbReference type="PROSITE" id="PS50110"/>
    </source>
</evidence>
<dbReference type="EMBL" id="JADBGI010000032">
    <property type="protein sequence ID" value="MBE3001986.1"/>
    <property type="molecule type" value="Genomic_DNA"/>
</dbReference>
<evidence type="ECO:0000256" key="2">
    <source>
        <dbReference type="ARBA" id="ARBA00023015"/>
    </source>
</evidence>
<protein>
    <submittedName>
        <fullName evidence="8">Response regulator transcription factor</fullName>
    </submittedName>
</protein>
<dbReference type="SUPFAM" id="SSF46894">
    <property type="entry name" value="C-terminal effector domain of the bipartite response regulators"/>
    <property type="match status" value="1"/>
</dbReference>
<feature type="modified residue" description="4-aspartylphosphate" evidence="5">
    <location>
        <position position="71"/>
    </location>
</feature>
<dbReference type="PROSITE" id="PS50043">
    <property type="entry name" value="HTH_LUXR_2"/>
    <property type="match status" value="1"/>
</dbReference>
<evidence type="ECO:0000313" key="8">
    <source>
        <dbReference type="EMBL" id="MBE3001986.1"/>
    </source>
</evidence>
<organism evidence="8 9">
    <name type="scientific">Nocardiopsis coralli</name>
    <dbReference type="NCBI Taxonomy" id="2772213"/>
    <lineage>
        <taxon>Bacteria</taxon>
        <taxon>Bacillati</taxon>
        <taxon>Actinomycetota</taxon>
        <taxon>Actinomycetes</taxon>
        <taxon>Streptosporangiales</taxon>
        <taxon>Nocardiopsidaceae</taxon>
        <taxon>Nocardiopsis</taxon>
    </lineage>
</organism>
<keyword evidence="3" id="KW-0238">DNA-binding</keyword>
<dbReference type="Gene3D" id="3.40.50.2300">
    <property type="match status" value="1"/>
</dbReference>
<dbReference type="Pfam" id="PF00072">
    <property type="entry name" value="Response_reg"/>
    <property type="match status" value="1"/>
</dbReference>
<name>A0ABR9PDT7_9ACTN</name>
<accession>A0ABR9PDT7</accession>
<dbReference type="PANTHER" id="PTHR43214:SF24">
    <property type="entry name" value="TRANSCRIPTIONAL REGULATORY PROTEIN NARL-RELATED"/>
    <property type="match status" value="1"/>
</dbReference>
<feature type="domain" description="HTH luxR-type" evidence="6">
    <location>
        <begin position="168"/>
        <end position="233"/>
    </location>
</feature>
<dbReference type="InterPro" id="IPR001789">
    <property type="entry name" value="Sig_transdc_resp-reg_receiver"/>
</dbReference>